<protein>
    <submittedName>
        <fullName evidence="1">Uncharacterized protein</fullName>
    </submittedName>
</protein>
<accession>A0ABT1SEV6</accession>
<comment type="caution">
    <text evidence="1">The sequence shown here is derived from an EMBL/GenBank/DDBJ whole genome shotgun (WGS) entry which is preliminary data.</text>
</comment>
<sequence length="129" mass="15210">MDYDGIFGEEIYGEGNRYIEQDIEDLADIFERKGFDTQLTSLILASCEFMGLSTLYKEDENKERNYYKLIQSMAILHTLIETFIASDDSVYDIVEEVRRNYIESELKKNDINNRIAYLYKNKNMGNRSE</sequence>
<dbReference type="RefSeq" id="WP_256312606.1">
    <property type="nucleotide sequence ID" value="NZ_JANGAC010000017.1"/>
</dbReference>
<reference evidence="1 2" key="1">
    <citation type="submission" date="2022-06" db="EMBL/GenBank/DDBJ databases">
        <title>Isolation of gut microbiota from human fecal samples.</title>
        <authorList>
            <person name="Pamer E.G."/>
            <person name="Barat B."/>
            <person name="Waligurski E."/>
            <person name="Medina S."/>
            <person name="Paddock L."/>
            <person name="Mostad J."/>
        </authorList>
    </citation>
    <scope>NUCLEOTIDE SEQUENCE [LARGE SCALE GENOMIC DNA]</scope>
    <source>
        <strain evidence="1 2">DFI.7.95</strain>
    </source>
</reference>
<gene>
    <name evidence="1" type="ORF">NE686_18075</name>
</gene>
<evidence type="ECO:0000313" key="2">
    <source>
        <dbReference type="Proteomes" id="UP001524478"/>
    </source>
</evidence>
<proteinExistence type="predicted"/>
<evidence type="ECO:0000313" key="1">
    <source>
        <dbReference type="EMBL" id="MCQ4925014.1"/>
    </source>
</evidence>
<name>A0ABT1SEV6_9FIRM</name>
<dbReference type="Proteomes" id="UP001524478">
    <property type="component" value="Unassembled WGS sequence"/>
</dbReference>
<keyword evidence="2" id="KW-1185">Reference proteome</keyword>
<organism evidence="1 2">
    <name type="scientific">Tissierella carlieri</name>
    <dbReference type="NCBI Taxonomy" id="689904"/>
    <lineage>
        <taxon>Bacteria</taxon>
        <taxon>Bacillati</taxon>
        <taxon>Bacillota</taxon>
        <taxon>Tissierellia</taxon>
        <taxon>Tissierellales</taxon>
        <taxon>Tissierellaceae</taxon>
        <taxon>Tissierella</taxon>
    </lineage>
</organism>
<dbReference type="EMBL" id="JANGAC010000017">
    <property type="protein sequence ID" value="MCQ4925014.1"/>
    <property type="molecule type" value="Genomic_DNA"/>
</dbReference>